<comment type="caution">
    <text evidence="3">The sequence shown here is derived from an EMBL/GenBank/DDBJ whole genome shotgun (WGS) entry which is preliminary data.</text>
</comment>
<gene>
    <name evidence="3" type="ORF">SLS59_004542</name>
</gene>
<sequence length="302" mass="34149">MPALTQEQFDVQVQPEERSDHTKSWEDDTRATVESESEPEEENEAGKRMSPSECLFCNNDSLNVEDNVEHMHSVHGLYIPEPHQLSDMETFLGYLASIICEFNECLYCGAEKYSLEAVQTHMKDKGHCMINLDGESELLDFWNVSDNEDGDEQSNAEKETTGGNGVHVSPTEMRLPSGSIITSRSETAQLRAKPTLTKSRVKASQIRIKRDEIKTITDSSEKDKPKAPDNNRSMRTQPGTDRRVAVRGEMGLIGLSEQQKRAVMATEVKMKKREHIAKAAQRWATEKVANKQKFFKVHDTSM</sequence>
<feature type="region of interest" description="Disordered" evidence="1">
    <location>
        <begin position="145"/>
        <end position="173"/>
    </location>
</feature>
<dbReference type="Pfam" id="PF12756">
    <property type="entry name" value="zf-C2H2_2"/>
    <property type="match status" value="1"/>
</dbReference>
<evidence type="ECO:0000313" key="3">
    <source>
        <dbReference type="EMBL" id="KAL1602887.1"/>
    </source>
</evidence>
<feature type="region of interest" description="Disordered" evidence="1">
    <location>
        <begin position="1"/>
        <end position="50"/>
    </location>
</feature>
<feature type="compositionally biased region" description="Polar residues" evidence="1">
    <location>
        <begin position="1"/>
        <end position="11"/>
    </location>
</feature>
<proteinExistence type="predicted"/>
<evidence type="ECO:0000259" key="2">
    <source>
        <dbReference type="Pfam" id="PF12756"/>
    </source>
</evidence>
<name>A0ABR3REU2_9PLEO</name>
<dbReference type="InterPro" id="IPR041661">
    <property type="entry name" value="ZN622/Rei1/Reh1_Znf-C2H2"/>
</dbReference>
<dbReference type="InterPro" id="IPR040025">
    <property type="entry name" value="Znf622/Rei1/Reh1"/>
</dbReference>
<evidence type="ECO:0000313" key="4">
    <source>
        <dbReference type="Proteomes" id="UP001521222"/>
    </source>
</evidence>
<dbReference type="EMBL" id="JAKIXB020000013">
    <property type="protein sequence ID" value="KAL1602887.1"/>
    <property type="molecule type" value="Genomic_DNA"/>
</dbReference>
<evidence type="ECO:0000256" key="1">
    <source>
        <dbReference type="SAM" id="MobiDB-lite"/>
    </source>
</evidence>
<reference evidence="3 4" key="1">
    <citation type="submission" date="2024-02" db="EMBL/GenBank/DDBJ databases">
        <title>De novo assembly and annotation of 12 fungi associated with fruit tree decline syndrome in Ontario, Canada.</title>
        <authorList>
            <person name="Sulman M."/>
            <person name="Ellouze W."/>
            <person name="Ilyukhin E."/>
        </authorList>
    </citation>
    <scope>NUCLEOTIDE SEQUENCE [LARGE SCALE GENOMIC DNA]</scope>
    <source>
        <strain evidence="3 4">M97-236</strain>
    </source>
</reference>
<feature type="compositionally biased region" description="Basic and acidic residues" evidence="1">
    <location>
        <begin position="15"/>
        <end position="33"/>
    </location>
</feature>
<dbReference type="PANTHER" id="PTHR13182">
    <property type="entry name" value="ZINC FINGER PROTEIN 622"/>
    <property type="match status" value="1"/>
</dbReference>
<feature type="compositionally biased region" description="Polar residues" evidence="1">
    <location>
        <begin position="230"/>
        <end position="239"/>
    </location>
</feature>
<dbReference type="PANTHER" id="PTHR13182:SF8">
    <property type="entry name" value="CYTOPLASMIC 60S SUBUNIT BIOGENESIS FACTOR ZNF622"/>
    <property type="match status" value="1"/>
</dbReference>
<keyword evidence="4" id="KW-1185">Reference proteome</keyword>
<accession>A0ABR3REU2</accession>
<dbReference type="Proteomes" id="UP001521222">
    <property type="component" value="Unassembled WGS sequence"/>
</dbReference>
<feature type="compositionally biased region" description="Basic and acidic residues" evidence="1">
    <location>
        <begin position="212"/>
        <end position="229"/>
    </location>
</feature>
<feature type="region of interest" description="Disordered" evidence="1">
    <location>
        <begin position="212"/>
        <end position="241"/>
    </location>
</feature>
<organism evidence="3 4">
    <name type="scientific">Nothophoma quercina</name>
    <dbReference type="NCBI Taxonomy" id="749835"/>
    <lineage>
        <taxon>Eukaryota</taxon>
        <taxon>Fungi</taxon>
        <taxon>Dikarya</taxon>
        <taxon>Ascomycota</taxon>
        <taxon>Pezizomycotina</taxon>
        <taxon>Dothideomycetes</taxon>
        <taxon>Pleosporomycetidae</taxon>
        <taxon>Pleosporales</taxon>
        <taxon>Pleosporineae</taxon>
        <taxon>Didymellaceae</taxon>
        <taxon>Nothophoma</taxon>
    </lineage>
</organism>
<feature type="domain" description="ZN622/Rei1/Reh1 zinc finger C2H2-type" evidence="2">
    <location>
        <begin position="53"/>
        <end position="146"/>
    </location>
</feature>
<protein>
    <recommendedName>
        <fullName evidence="2">ZN622/Rei1/Reh1 zinc finger C2H2-type domain-containing protein</fullName>
    </recommendedName>
</protein>